<dbReference type="RefSeq" id="WP_057892601.1">
    <property type="nucleotide sequence ID" value="NZ_AZFV01000022.1"/>
</dbReference>
<proteinExistence type="predicted"/>
<dbReference type="PATRIC" id="fig|1423774.3.peg.1230"/>
<feature type="domain" description="IrrE N-terminal-like" evidence="2">
    <location>
        <begin position="61"/>
        <end position="172"/>
    </location>
</feature>
<sequence length="184" mass="20901">MKLKEVFSIEFIDKLNRINDGANLDPDLEVNGFIDIKDILKALNFEVEFEDNMMGSGKINGNRIIIDSSENSARQRFSMAHELGHAVQNDRNANRNDDSEDYSSEDRRKEVFANTFAAQFLMPKVLVKEAINESITQNGFDRLKLTPNNIDTIVSEVSAKLGVSKIAMKYRIENLNIFIPAKEQ</sequence>
<dbReference type="Gene3D" id="1.10.10.2910">
    <property type="match status" value="1"/>
</dbReference>
<dbReference type="PANTHER" id="PTHR43236">
    <property type="entry name" value="ANTITOXIN HIGA1"/>
    <property type="match status" value="1"/>
</dbReference>
<feature type="region of interest" description="Disordered" evidence="1">
    <location>
        <begin position="86"/>
        <end position="105"/>
    </location>
</feature>
<keyword evidence="4" id="KW-1185">Reference proteome</keyword>
<dbReference type="PANTHER" id="PTHR43236:SF1">
    <property type="entry name" value="BLL7220 PROTEIN"/>
    <property type="match status" value="1"/>
</dbReference>
<dbReference type="InterPro" id="IPR010359">
    <property type="entry name" value="IrrE_HExxH"/>
</dbReference>
<reference evidence="3 4" key="1">
    <citation type="journal article" date="2015" name="Genome Announc.">
        <title>Expanding the biotechnology potential of lactobacilli through comparative genomics of 213 strains and associated genera.</title>
        <authorList>
            <person name="Sun Z."/>
            <person name="Harris H.M."/>
            <person name="McCann A."/>
            <person name="Guo C."/>
            <person name="Argimon S."/>
            <person name="Zhang W."/>
            <person name="Yang X."/>
            <person name="Jeffery I.B."/>
            <person name="Cooney J.C."/>
            <person name="Kagawa T.F."/>
            <person name="Liu W."/>
            <person name="Song Y."/>
            <person name="Salvetti E."/>
            <person name="Wrobel A."/>
            <person name="Rasinkangas P."/>
            <person name="Parkhill J."/>
            <person name="Rea M.C."/>
            <person name="O'Sullivan O."/>
            <person name="Ritari J."/>
            <person name="Douillard F.P."/>
            <person name="Paul Ross R."/>
            <person name="Yang R."/>
            <person name="Briner A.E."/>
            <person name="Felis G.E."/>
            <person name="de Vos W.M."/>
            <person name="Barrangou R."/>
            <person name="Klaenhammer T.R."/>
            <person name="Caufield P.W."/>
            <person name="Cui Y."/>
            <person name="Zhang H."/>
            <person name="O'Toole P.W."/>
        </authorList>
    </citation>
    <scope>NUCLEOTIDE SEQUENCE [LARGE SCALE GENOMIC DNA]</scope>
    <source>
        <strain evidence="3 4">DSM 16982</strain>
    </source>
</reference>
<evidence type="ECO:0000313" key="4">
    <source>
        <dbReference type="Proteomes" id="UP000051302"/>
    </source>
</evidence>
<evidence type="ECO:0000313" key="3">
    <source>
        <dbReference type="EMBL" id="KRM15469.1"/>
    </source>
</evidence>
<evidence type="ECO:0000259" key="2">
    <source>
        <dbReference type="Pfam" id="PF06114"/>
    </source>
</evidence>
<name>A0A0R1WCW9_9LACO</name>
<protein>
    <recommendedName>
        <fullName evidence="2">IrrE N-terminal-like domain-containing protein</fullName>
    </recommendedName>
</protein>
<evidence type="ECO:0000256" key="1">
    <source>
        <dbReference type="SAM" id="MobiDB-lite"/>
    </source>
</evidence>
<accession>A0A0R1WCW9</accession>
<dbReference type="Proteomes" id="UP000051302">
    <property type="component" value="Unassembled WGS sequence"/>
</dbReference>
<dbReference type="Pfam" id="PF06114">
    <property type="entry name" value="Peptidase_M78"/>
    <property type="match status" value="1"/>
</dbReference>
<organism evidence="3 4">
    <name type="scientific">Companilactobacillus nantensis DSM 16982</name>
    <dbReference type="NCBI Taxonomy" id="1423774"/>
    <lineage>
        <taxon>Bacteria</taxon>
        <taxon>Bacillati</taxon>
        <taxon>Bacillota</taxon>
        <taxon>Bacilli</taxon>
        <taxon>Lactobacillales</taxon>
        <taxon>Lactobacillaceae</taxon>
        <taxon>Companilactobacillus</taxon>
    </lineage>
</organism>
<gene>
    <name evidence="3" type="ORF">FD31_GL001183</name>
</gene>
<comment type="caution">
    <text evidence="3">The sequence shown here is derived from an EMBL/GenBank/DDBJ whole genome shotgun (WGS) entry which is preliminary data.</text>
</comment>
<dbReference type="EMBL" id="AZFV01000022">
    <property type="protein sequence ID" value="KRM15469.1"/>
    <property type="molecule type" value="Genomic_DNA"/>
</dbReference>
<dbReference type="InterPro" id="IPR052345">
    <property type="entry name" value="Rad_response_metalloprotease"/>
</dbReference>
<dbReference type="AlphaFoldDB" id="A0A0R1WCW9"/>